<dbReference type="InterPro" id="IPR006860">
    <property type="entry name" value="FecR"/>
</dbReference>
<dbReference type="RefSeq" id="WP_113646389.1">
    <property type="nucleotide sequence ID" value="NZ_QMHN01000001.1"/>
</dbReference>
<comment type="caution">
    <text evidence="4">The sequence shown here is derived from an EMBL/GenBank/DDBJ whole genome shotgun (WGS) entry which is preliminary data.</text>
</comment>
<organism evidence="4 5">
    <name type="scientific">Pedobacter chitinilyticus</name>
    <dbReference type="NCBI Taxonomy" id="2233776"/>
    <lineage>
        <taxon>Bacteria</taxon>
        <taxon>Pseudomonadati</taxon>
        <taxon>Bacteroidota</taxon>
        <taxon>Sphingobacteriia</taxon>
        <taxon>Sphingobacteriales</taxon>
        <taxon>Sphingobacteriaceae</taxon>
        <taxon>Pedobacter</taxon>
    </lineage>
</organism>
<keyword evidence="1" id="KW-1133">Transmembrane helix</keyword>
<feature type="domain" description="Protein FecR C-terminal" evidence="3">
    <location>
        <begin position="310"/>
        <end position="373"/>
    </location>
</feature>
<dbReference type="OrthoDB" id="1099963at2"/>
<feature type="domain" description="FecR protein" evidence="2">
    <location>
        <begin position="179"/>
        <end position="269"/>
    </location>
</feature>
<keyword evidence="1" id="KW-0472">Membrane</keyword>
<proteinExistence type="predicted"/>
<dbReference type="GO" id="GO:0016989">
    <property type="term" value="F:sigma factor antagonist activity"/>
    <property type="evidence" value="ECO:0007669"/>
    <property type="project" value="TreeGrafter"/>
</dbReference>
<accession>A0A451GDF9</accession>
<evidence type="ECO:0000256" key="1">
    <source>
        <dbReference type="SAM" id="Phobius"/>
    </source>
</evidence>
<keyword evidence="1" id="KW-0812">Transmembrane</keyword>
<dbReference type="Proteomes" id="UP000284120">
    <property type="component" value="Unassembled WGS sequence"/>
</dbReference>
<dbReference type="PANTHER" id="PTHR30273:SF2">
    <property type="entry name" value="PROTEIN FECR"/>
    <property type="match status" value="1"/>
</dbReference>
<gene>
    <name evidence="4" type="ORF">DPV69_06135</name>
</gene>
<protein>
    <submittedName>
        <fullName evidence="4">FecR family protein</fullName>
    </submittedName>
</protein>
<reference evidence="4 5" key="1">
    <citation type="submission" date="2018-06" db="EMBL/GenBank/DDBJ databases">
        <title>Pedobacter endophyticus sp. nov., an endophytic bacterium isolated from a leaf of Triticum aestivum.</title>
        <authorList>
            <person name="Zhang L."/>
        </authorList>
    </citation>
    <scope>NUCLEOTIDE SEQUENCE [LARGE SCALE GENOMIC DNA]</scope>
    <source>
        <strain evidence="4 5">CM134L-2</strain>
    </source>
</reference>
<dbReference type="Gene3D" id="3.55.50.30">
    <property type="match status" value="1"/>
</dbReference>
<dbReference type="Pfam" id="PF04773">
    <property type="entry name" value="FecR"/>
    <property type="match status" value="1"/>
</dbReference>
<dbReference type="InterPro" id="IPR032508">
    <property type="entry name" value="FecR_C"/>
</dbReference>
<dbReference type="InterPro" id="IPR012373">
    <property type="entry name" value="Ferrdict_sens_TM"/>
</dbReference>
<dbReference type="Pfam" id="PF16344">
    <property type="entry name" value="FecR_C"/>
    <property type="match status" value="1"/>
</dbReference>
<dbReference type="EMBL" id="SAYW01000001">
    <property type="protein sequence ID" value="RWU10906.1"/>
    <property type="molecule type" value="Genomic_DNA"/>
</dbReference>
<dbReference type="Gene3D" id="2.60.120.1440">
    <property type="match status" value="1"/>
</dbReference>
<feature type="transmembrane region" description="Helical" evidence="1">
    <location>
        <begin position="94"/>
        <end position="115"/>
    </location>
</feature>
<name>A0A451GDF9_9SPHI</name>
<sequence>MHLNKEMEYNDEYIKALLVEKLAGTISKEDELIVNKAMLDSPMALAYWESILNQFQSSSRATNFLNRLDEQEAWNRIDEKLESQPQVKPKKVPIWRYVTSAAAVLAIIFIGFWMLRSRSTATLSTPLHQVYLKTDDGQTLDLSSDRRFEVAGAAINNQSKELSYASDASKPLQWATLVVPPTKDYKVKLDDGTTVWLNATSSLRFPFRFDPSKREVYLTGEAYFEVAKNTKVPFVVHTNYADIQVHGTSFNVSAYENEAFSASLVEGAVSAIKENKQVPLQPGQEVFSKSGGLEIRSFDPELLSWRSGTYYFHRKPLAEIAQVLVRWYDVKIDWKSAEISKQMFTGEIDKSQSLEVVLSNLQLTSGIHSKLEKGILTFY</sequence>
<evidence type="ECO:0000313" key="5">
    <source>
        <dbReference type="Proteomes" id="UP000284120"/>
    </source>
</evidence>
<keyword evidence="5" id="KW-1185">Reference proteome</keyword>
<dbReference type="PIRSF" id="PIRSF018266">
    <property type="entry name" value="FecR"/>
    <property type="match status" value="1"/>
</dbReference>
<evidence type="ECO:0000313" key="4">
    <source>
        <dbReference type="EMBL" id="RWU10906.1"/>
    </source>
</evidence>
<dbReference type="AlphaFoldDB" id="A0A451GDF9"/>
<dbReference type="PANTHER" id="PTHR30273">
    <property type="entry name" value="PERIPLASMIC SIGNAL SENSOR AND SIGMA FACTOR ACTIVATOR FECR-RELATED"/>
    <property type="match status" value="1"/>
</dbReference>
<evidence type="ECO:0000259" key="3">
    <source>
        <dbReference type="Pfam" id="PF16344"/>
    </source>
</evidence>
<evidence type="ECO:0000259" key="2">
    <source>
        <dbReference type="Pfam" id="PF04773"/>
    </source>
</evidence>